<dbReference type="EMBL" id="BOOC01000027">
    <property type="protein sequence ID" value="GIH42059.1"/>
    <property type="molecule type" value="Genomic_DNA"/>
</dbReference>
<evidence type="ECO:0000313" key="2">
    <source>
        <dbReference type="EMBL" id="GIH42059.1"/>
    </source>
</evidence>
<feature type="chain" id="PRO_5046062988" description="Secreted protein" evidence="1">
    <location>
        <begin position="28"/>
        <end position="147"/>
    </location>
</feature>
<gene>
    <name evidence="2" type="ORF">Mco01_50590</name>
</gene>
<feature type="signal peptide" evidence="1">
    <location>
        <begin position="1"/>
        <end position="27"/>
    </location>
</feature>
<sequence length="147" mass="16766">MNLRTVLAGTAAAGALAAGLMSAPAQAATTASPFKHFFGTTYSSYGGSHGEHRDDRSYFSKGYWYRDNGRYYFFGDLYDRDHDREYSYVWFRWHDDGGSHFRSFRTFDHVHIGHFGGFTRSHGFDDFDVRVCEGGPTEDCGSWHDVF</sequence>
<comment type="caution">
    <text evidence="2">The sequence shown here is derived from an EMBL/GenBank/DDBJ whole genome shotgun (WGS) entry which is preliminary data.</text>
</comment>
<evidence type="ECO:0008006" key="4">
    <source>
        <dbReference type="Google" id="ProtNLM"/>
    </source>
</evidence>
<organism evidence="2 3">
    <name type="scientific">Microbispora corallina</name>
    <dbReference type="NCBI Taxonomy" id="83302"/>
    <lineage>
        <taxon>Bacteria</taxon>
        <taxon>Bacillati</taxon>
        <taxon>Actinomycetota</taxon>
        <taxon>Actinomycetes</taxon>
        <taxon>Streptosporangiales</taxon>
        <taxon>Streptosporangiaceae</taxon>
        <taxon>Microbispora</taxon>
    </lineage>
</organism>
<reference evidence="2 3" key="1">
    <citation type="submission" date="2021-01" db="EMBL/GenBank/DDBJ databases">
        <title>Whole genome shotgun sequence of Microbispora corallina NBRC 16416.</title>
        <authorList>
            <person name="Komaki H."/>
            <person name="Tamura T."/>
        </authorList>
    </citation>
    <scope>NUCLEOTIDE SEQUENCE [LARGE SCALE GENOMIC DNA]</scope>
    <source>
        <strain evidence="2 3">NBRC 16416</strain>
    </source>
</reference>
<evidence type="ECO:0000256" key="1">
    <source>
        <dbReference type="SAM" id="SignalP"/>
    </source>
</evidence>
<accession>A0ABQ4G4U4</accession>
<name>A0ABQ4G4U4_9ACTN</name>
<evidence type="ECO:0000313" key="3">
    <source>
        <dbReference type="Proteomes" id="UP000603904"/>
    </source>
</evidence>
<dbReference type="Proteomes" id="UP000603904">
    <property type="component" value="Unassembled WGS sequence"/>
</dbReference>
<keyword evidence="3" id="KW-1185">Reference proteome</keyword>
<keyword evidence="1" id="KW-0732">Signal</keyword>
<proteinExistence type="predicted"/>
<protein>
    <recommendedName>
        <fullName evidence="4">Secreted protein</fullName>
    </recommendedName>
</protein>
<dbReference type="RefSeq" id="WP_204059335.1">
    <property type="nucleotide sequence ID" value="NZ_BAAAGP010000021.1"/>
</dbReference>